<evidence type="ECO:0000313" key="4">
    <source>
        <dbReference type="Proteomes" id="UP000095751"/>
    </source>
</evidence>
<dbReference type="KEGG" id="fcy:FRACYDRAFT_271932"/>
<evidence type="ECO:0000313" key="3">
    <source>
        <dbReference type="EMBL" id="OEU07806.1"/>
    </source>
</evidence>
<organism evidence="3 4">
    <name type="scientific">Fragilariopsis cylindrus CCMP1102</name>
    <dbReference type="NCBI Taxonomy" id="635003"/>
    <lineage>
        <taxon>Eukaryota</taxon>
        <taxon>Sar</taxon>
        <taxon>Stramenopiles</taxon>
        <taxon>Ochrophyta</taxon>
        <taxon>Bacillariophyta</taxon>
        <taxon>Bacillariophyceae</taxon>
        <taxon>Bacillariophycidae</taxon>
        <taxon>Bacillariales</taxon>
        <taxon>Bacillariaceae</taxon>
        <taxon>Fragilariopsis</taxon>
    </lineage>
</organism>
<evidence type="ECO:0000256" key="2">
    <source>
        <dbReference type="SAM" id="Phobius"/>
    </source>
</evidence>
<proteinExistence type="predicted"/>
<keyword evidence="2" id="KW-0472">Membrane</keyword>
<dbReference type="InParanoid" id="A0A1E7EPU7"/>
<protein>
    <submittedName>
        <fullName evidence="3">Uncharacterized protein</fullName>
    </submittedName>
</protein>
<dbReference type="AlphaFoldDB" id="A0A1E7EPU7"/>
<keyword evidence="2" id="KW-0812">Transmembrane</keyword>
<dbReference type="Proteomes" id="UP000095751">
    <property type="component" value="Unassembled WGS sequence"/>
</dbReference>
<name>A0A1E7EPU7_9STRA</name>
<dbReference type="EMBL" id="KV784384">
    <property type="protein sequence ID" value="OEU07806.1"/>
    <property type="molecule type" value="Genomic_DNA"/>
</dbReference>
<keyword evidence="2" id="KW-1133">Transmembrane helix</keyword>
<feature type="compositionally biased region" description="Basic and acidic residues" evidence="1">
    <location>
        <begin position="120"/>
        <end position="154"/>
    </location>
</feature>
<gene>
    <name evidence="3" type="ORF">FRACYDRAFT_271932</name>
</gene>
<feature type="compositionally biased region" description="Acidic residues" evidence="1">
    <location>
        <begin position="98"/>
        <end position="108"/>
    </location>
</feature>
<reference evidence="3 4" key="1">
    <citation type="submission" date="2016-09" db="EMBL/GenBank/DDBJ databases">
        <title>Extensive genetic diversity and differential bi-allelic expression allows diatom success in the polar Southern Ocean.</title>
        <authorList>
            <consortium name="DOE Joint Genome Institute"/>
            <person name="Mock T."/>
            <person name="Otillar R.P."/>
            <person name="Strauss J."/>
            <person name="Dupont C."/>
            <person name="Frickenhaus S."/>
            <person name="Maumus F."/>
            <person name="Mcmullan M."/>
            <person name="Sanges R."/>
            <person name="Schmutz J."/>
            <person name="Toseland A."/>
            <person name="Valas R."/>
            <person name="Veluchamy A."/>
            <person name="Ward B.J."/>
            <person name="Allen A."/>
            <person name="Barry K."/>
            <person name="Falciatore A."/>
            <person name="Ferrante M."/>
            <person name="Fortunato A.E."/>
            <person name="Gloeckner G."/>
            <person name="Gruber A."/>
            <person name="Hipkin R."/>
            <person name="Janech M."/>
            <person name="Kroth P."/>
            <person name="Leese F."/>
            <person name="Lindquist E."/>
            <person name="Lyon B.R."/>
            <person name="Martin J."/>
            <person name="Mayer C."/>
            <person name="Parker M."/>
            <person name="Quesneville H."/>
            <person name="Raymond J."/>
            <person name="Uhlig C."/>
            <person name="Valentin K.U."/>
            <person name="Worden A.Z."/>
            <person name="Armbrust E.V."/>
            <person name="Bowler C."/>
            <person name="Green B."/>
            <person name="Moulton V."/>
            <person name="Van Oosterhout C."/>
            <person name="Grigoriev I."/>
        </authorList>
    </citation>
    <scope>NUCLEOTIDE SEQUENCE [LARGE SCALE GENOMIC DNA]</scope>
    <source>
        <strain evidence="3 4">CCMP1102</strain>
    </source>
</reference>
<sequence length="178" mass="20646">MMLLFPRRLHDRSSKGNGISRIIVTAIPLILFTMMLYCLNCITTCECRLGENGQQMNKMIRELSTNDEKVSTIYNATEWVVKLQVEKEEEELTMKVEEADEEEEEKEEENLRQEALQQARNDKEQHHSEIKAEANKTEKEAIEMEEAKAQTQRESEEDIVNKIAAIEKQNELEAELGT</sequence>
<keyword evidence="4" id="KW-1185">Reference proteome</keyword>
<feature type="region of interest" description="Disordered" evidence="1">
    <location>
        <begin position="92"/>
        <end position="157"/>
    </location>
</feature>
<feature type="transmembrane region" description="Helical" evidence="2">
    <location>
        <begin position="21"/>
        <end position="37"/>
    </location>
</feature>
<evidence type="ECO:0000256" key="1">
    <source>
        <dbReference type="SAM" id="MobiDB-lite"/>
    </source>
</evidence>
<accession>A0A1E7EPU7</accession>